<keyword evidence="1" id="KW-0472">Membrane</keyword>
<keyword evidence="1" id="KW-1133">Transmembrane helix</keyword>
<evidence type="ECO:0000313" key="3">
    <source>
        <dbReference type="EMBL" id="MCG4748898.1"/>
    </source>
</evidence>
<reference evidence="3" key="1">
    <citation type="submission" date="2022-01" db="EMBL/GenBank/DDBJ databases">
        <title>Collection of gut derived symbiotic bacterial strains cultured from healthy donors.</title>
        <authorList>
            <person name="Lin H."/>
            <person name="Kohout C."/>
            <person name="Waligurski E."/>
            <person name="Pamer E.G."/>
        </authorList>
    </citation>
    <scope>NUCLEOTIDE SEQUENCE</scope>
    <source>
        <strain evidence="3">DFI.6.55</strain>
    </source>
</reference>
<gene>
    <name evidence="3" type="ORF">L0N08_26125</name>
</gene>
<dbReference type="Proteomes" id="UP001299608">
    <property type="component" value="Unassembled WGS sequence"/>
</dbReference>
<sequence length="412" mass="45086">MKGICRTVINAVHQSKCDNMEVRDTMRIAAMVFMLIILVGLFINAERQIYKWLAMIFQGLNRPVSGMVFGLLVLTILAVFVVSRIPGMGAYGTLFLIDHYALGFLAYVVIITNAVSLLLFALRLTHLIQFPVSRSVRLVSAALSMLLAVGLTVFGAVHAANIQIRRYHVRLGQEQAGMETIRLVLLSDIHLGYVIEEKHLAKIVSAVNALKPDIICIAGDIFDGDITSLANPGKLMGLFGKMESEYGVYACLGNHDAGDGYQQMLDFLDGAGVRVLMDEAVVIDRRFVLAGRRDSSPIGAHGDTRRKLEVLPDAGPLPVIVLDHQPGNLDEYGSETDLILCGHTHQGQMFPFNLITNAVFDVDYGYYRANATAPQVIVTSGAGTWGPPLRVATDNEIAEIDLLVPHLESEQE</sequence>
<evidence type="ECO:0000259" key="2">
    <source>
        <dbReference type="Pfam" id="PF00149"/>
    </source>
</evidence>
<dbReference type="RefSeq" id="WP_235957951.1">
    <property type="nucleotide sequence ID" value="NZ_BAABZL010000001.1"/>
</dbReference>
<dbReference type="CDD" id="cd07385">
    <property type="entry name" value="MPP_YkuE_C"/>
    <property type="match status" value="1"/>
</dbReference>
<feature type="transmembrane region" description="Helical" evidence="1">
    <location>
        <begin position="66"/>
        <end position="85"/>
    </location>
</feature>
<dbReference type="InterPro" id="IPR029052">
    <property type="entry name" value="Metallo-depent_PP-like"/>
</dbReference>
<dbReference type="PANTHER" id="PTHR31302:SF0">
    <property type="entry name" value="TRANSMEMBRANE PROTEIN WITH METALLOPHOSPHOESTERASE DOMAIN"/>
    <property type="match status" value="1"/>
</dbReference>
<feature type="domain" description="Calcineurin-like phosphoesterase" evidence="2">
    <location>
        <begin position="181"/>
        <end position="346"/>
    </location>
</feature>
<dbReference type="Pfam" id="PF00149">
    <property type="entry name" value="Metallophos"/>
    <property type="match status" value="1"/>
</dbReference>
<feature type="transmembrane region" description="Helical" evidence="1">
    <location>
        <begin position="28"/>
        <end position="45"/>
    </location>
</feature>
<protein>
    <submittedName>
        <fullName evidence="3">Metallophosphoesterase</fullName>
    </submittedName>
</protein>
<dbReference type="PANTHER" id="PTHR31302">
    <property type="entry name" value="TRANSMEMBRANE PROTEIN WITH METALLOPHOSPHOESTERASE DOMAIN-RELATED"/>
    <property type="match status" value="1"/>
</dbReference>
<dbReference type="EMBL" id="JAKNGE010000045">
    <property type="protein sequence ID" value="MCG4748898.1"/>
    <property type="molecule type" value="Genomic_DNA"/>
</dbReference>
<proteinExistence type="predicted"/>
<comment type="caution">
    <text evidence="3">The sequence shown here is derived from an EMBL/GenBank/DDBJ whole genome shotgun (WGS) entry which is preliminary data.</text>
</comment>
<dbReference type="InterPro" id="IPR051158">
    <property type="entry name" value="Metallophosphoesterase_sf"/>
</dbReference>
<accession>A0AAW5CA94</accession>
<dbReference type="Gene3D" id="3.60.21.10">
    <property type="match status" value="1"/>
</dbReference>
<feature type="transmembrane region" description="Helical" evidence="1">
    <location>
        <begin position="136"/>
        <end position="157"/>
    </location>
</feature>
<feature type="transmembrane region" description="Helical" evidence="1">
    <location>
        <begin position="105"/>
        <end position="124"/>
    </location>
</feature>
<evidence type="ECO:0000313" key="4">
    <source>
        <dbReference type="Proteomes" id="UP001299608"/>
    </source>
</evidence>
<dbReference type="AlphaFoldDB" id="A0AAW5CA94"/>
<organism evidence="3 4">
    <name type="scientific">Enterocloster aldenensis</name>
    <dbReference type="NCBI Taxonomy" id="358742"/>
    <lineage>
        <taxon>Bacteria</taxon>
        <taxon>Bacillati</taxon>
        <taxon>Bacillota</taxon>
        <taxon>Clostridia</taxon>
        <taxon>Lachnospirales</taxon>
        <taxon>Lachnospiraceae</taxon>
        <taxon>Enterocloster</taxon>
    </lineage>
</organism>
<dbReference type="SUPFAM" id="SSF56300">
    <property type="entry name" value="Metallo-dependent phosphatases"/>
    <property type="match status" value="1"/>
</dbReference>
<dbReference type="InterPro" id="IPR004843">
    <property type="entry name" value="Calcineurin-like_PHP"/>
</dbReference>
<name>A0AAW5CA94_9FIRM</name>
<dbReference type="GeneID" id="97207745"/>
<keyword evidence="1" id="KW-0812">Transmembrane</keyword>
<evidence type="ECO:0000256" key="1">
    <source>
        <dbReference type="SAM" id="Phobius"/>
    </source>
</evidence>
<dbReference type="GO" id="GO:0016787">
    <property type="term" value="F:hydrolase activity"/>
    <property type="evidence" value="ECO:0007669"/>
    <property type="project" value="InterPro"/>
</dbReference>